<feature type="region of interest" description="Disordered" evidence="2">
    <location>
        <begin position="537"/>
        <end position="558"/>
    </location>
</feature>
<sequence length="701" mass="77801">MDIWVVAAAAGAVYVGQHWKNILRDGGSFSVSSSGRSFVKPESSLFKAQIQDKNCPFSSLVQRKKPVEDPYMEEEPISDGDSMAEVTSTSGSDGTKLLELGNHKDCNLLSISSLSPEVLSTEDLQGDRRVISGEIGENFGDLLLKPSIRDIGFAFGSARNKSTLKSGRTQFIKPLSSLQSCLVAQMYKEHAEMEEYILSSIPSPSSPTVKPFFVTDGGRIICRASGDVFSRATGIRKNKMHKESYSKENDTVLGIPPLPNARSLKIVRKMKVKMGKERSGRLSSSRKMVNGNHVSQDASGSSHGALLFCLGISVGIISSLLANNREVNKLNELLKQTENLVQDLQEELEMKDSLTVKQLATEDYESLDTHHNYNNKGAPPALSPLQNFHEPTKYDHEELHDQKADEESLSKIEAELEAELERLELNMNSSSLEGKLFDLVEIDPDSVPDIVQGELRTDMLGWQAGAQPYADRDGSGSSTTHSANYAVSPRELSLRLHEILQSRLEERVKELETELQNSQKKVQYMVSERINSWREFSNSEAGSSSIQGSPIAKEEQNPAEQTLIINLSDEPRYACNGAYDEFTKIESEEEDSPSGIRKNSYQESLQSFDGNLYIVQNGVVNHDMPFQPLTKENGATTFIQQKGEDYITFSNDIGSSGDENDNDHDETEKLLIKQIVEKARKGSPVVLNAQRALFFRDENLL</sequence>
<organism evidence="3 4">
    <name type="scientific">Ilex paraguariensis</name>
    <name type="common">yerba mate</name>
    <dbReference type="NCBI Taxonomy" id="185542"/>
    <lineage>
        <taxon>Eukaryota</taxon>
        <taxon>Viridiplantae</taxon>
        <taxon>Streptophyta</taxon>
        <taxon>Embryophyta</taxon>
        <taxon>Tracheophyta</taxon>
        <taxon>Spermatophyta</taxon>
        <taxon>Magnoliopsida</taxon>
        <taxon>eudicotyledons</taxon>
        <taxon>Gunneridae</taxon>
        <taxon>Pentapetalae</taxon>
        <taxon>asterids</taxon>
        <taxon>campanulids</taxon>
        <taxon>Aquifoliales</taxon>
        <taxon>Aquifoliaceae</taxon>
        <taxon>Ilex</taxon>
    </lineage>
</organism>
<feature type="compositionally biased region" description="Polar residues" evidence="2">
    <location>
        <begin position="537"/>
        <end position="548"/>
    </location>
</feature>
<feature type="coiled-coil region" evidence="1">
    <location>
        <begin position="406"/>
        <end position="433"/>
    </location>
</feature>
<evidence type="ECO:0000313" key="3">
    <source>
        <dbReference type="EMBL" id="CAK9147964.1"/>
    </source>
</evidence>
<dbReference type="PANTHER" id="PTHR33476:SF7">
    <property type="entry name" value="EMB|CAB62613.1"/>
    <property type="match status" value="1"/>
</dbReference>
<keyword evidence="4" id="KW-1185">Reference proteome</keyword>
<proteinExistence type="predicted"/>
<feature type="coiled-coil region" evidence="1">
    <location>
        <begin position="320"/>
        <end position="354"/>
    </location>
</feature>
<gene>
    <name evidence="3" type="ORF">ILEXP_LOCUS15894</name>
</gene>
<dbReference type="InterPro" id="IPR040348">
    <property type="entry name" value="POLAR-like"/>
</dbReference>
<dbReference type="EMBL" id="CAUOFW020001724">
    <property type="protein sequence ID" value="CAK9147964.1"/>
    <property type="molecule type" value="Genomic_DNA"/>
</dbReference>
<evidence type="ECO:0000256" key="2">
    <source>
        <dbReference type="SAM" id="MobiDB-lite"/>
    </source>
</evidence>
<feature type="region of interest" description="Disordered" evidence="2">
    <location>
        <begin position="72"/>
        <end position="91"/>
    </location>
</feature>
<protein>
    <submittedName>
        <fullName evidence="3">Uncharacterized protein</fullName>
    </submittedName>
</protein>
<comment type="caution">
    <text evidence="3">The sequence shown here is derived from an EMBL/GenBank/DDBJ whole genome shotgun (WGS) entry which is preliminary data.</text>
</comment>
<dbReference type="AlphaFoldDB" id="A0ABC8RSQ4"/>
<evidence type="ECO:0000313" key="4">
    <source>
        <dbReference type="Proteomes" id="UP001642360"/>
    </source>
</evidence>
<evidence type="ECO:0000256" key="1">
    <source>
        <dbReference type="SAM" id="Coils"/>
    </source>
</evidence>
<feature type="coiled-coil region" evidence="1">
    <location>
        <begin position="494"/>
        <end position="528"/>
    </location>
</feature>
<reference evidence="3 4" key="1">
    <citation type="submission" date="2024-02" db="EMBL/GenBank/DDBJ databases">
        <authorList>
            <person name="Vignale AGUSTIN F."/>
            <person name="Sosa J E."/>
            <person name="Modenutti C."/>
        </authorList>
    </citation>
    <scope>NUCLEOTIDE SEQUENCE [LARGE SCALE GENOMIC DNA]</scope>
</reference>
<dbReference type="PANTHER" id="PTHR33476">
    <property type="entry name" value="EMB|CAB62613.1"/>
    <property type="match status" value="1"/>
</dbReference>
<keyword evidence="1" id="KW-0175">Coiled coil</keyword>
<name>A0ABC8RSQ4_9AQUA</name>
<accession>A0ABC8RSQ4</accession>
<dbReference type="Proteomes" id="UP001642360">
    <property type="component" value="Unassembled WGS sequence"/>
</dbReference>